<evidence type="ECO:0000313" key="1">
    <source>
        <dbReference type="EMBL" id="CAH2226690.1"/>
    </source>
</evidence>
<dbReference type="Proteomes" id="UP000838756">
    <property type="component" value="Unassembled WGS sequence"/>
</dbReference>
<dbReference type="EMBL" id="CAKXAJ010021831">
    <property type="protein sequence ID" value="CAH2226690.1"/>
    <property type="molecule type" value="Genomic_DNA"/>
</dbReference>
<organism evidence="1 2">
    <name type="scientific">Pararge aegeria aegeria</name>
    <dbReference type="NCBI Taxonomy" id="348720"/>
    <lineage>
        <taxon>Eukaryota</taxon>
        <taxon>Metazoa</taxon>
        <taxon>Ecdysozoa</taxon>
        <taxon>Arthropoda</taxon>
        <taxon>Hexapoda</taxon>
        <taxon>Insecta</taxon>
        <taxon>Pterygota</taxon>
        <taxon>Neoptera</taxon>
        <taxon>Endopterygota</taxon>
        <taxon>Lepidoptera</taxon>
        <taxon>Glossata</taxon>
        <taxon>Ditrysia</taxon>
        <taxon>Papilionoidea</taxon>
        <taxon>Nymphalidae</taxon>
        <taxon>Satyrinae</taxon>
        <taxon>Satyrini</taxon>
        <taxon>Parargina</taxon>
        <taxon>Pararge</taxon>
    </lineage>
</organism>
<protein>
    <submittedName>
        <fullName evidence="1">Jg7858 protein</fullName>
    </submittedName>
</protein>
<evidence type="ECO:0000313" key="2">
    <source>
        <dbReference type="Proteomes" id="UP000838756"/>
    </source>
</evidence>
<reference evidence="1" key="1">
    <citation type="submission" date="2022-03" db="EMBL/GenBank/DDBJ databases">
        <authorList>
            <person name="Lindestad O."/>
        </authorList>
    </citation>
    <scope>NUCLEOTIDE SEQUENCE</scope>
</reference>
<gene>
    <name evidence="1" type="primary">jg7858</name>
    <name evidence="1" type="ORF">PAEG_LOCUS7385</name>
</gene>
<accession>A0A8S4QXT9</accession>
<keyword evidence="2" id="KW-1185">Reference proteome</keyword>
<name>A0A8S4QXT9_9NEOP</name>
<proteinExistence type="predicted"/>
<dbReference type="OrthoDB" id="7484651at2759"/>
<dbReference type="AlphaFoldDB" id="A0A8S4QXT9"/>
<sequence>MHPSVVFAMLSSERCWEAVADFCEEVILQKPMCEEVPGAHPRQHRGREGEGGNMPHVSLPWEVAGRYWASYS</sequence>
<comment type="caution">
    <text evidence="1">The sequence shown here is derived from an EMBL/GenBank/DDBJ whole genome shotgun (WGS) entry which is preliminary data.</text>
</comment>